<sequence>MEMSSEEYGRRVRRAGPPSRLGRDCLWAFFVGGGICTAGEALRQAFLGAGADAVTAGTLTSCTLIALSAVLTALGWYQKLASRAGAGSLVPITGFANAVVSAAIEFRSEGRVTGTGAKMFTIAGPVIVYGTLASAVYGAALWAAAFFSS</sequence>
<dbReference type="Proteomes" id="UP000824065">
    <property type="component" value="Unassembled WGS sequence"/>
</dbReference>
<dbReference type="PANTHER" id="PTHR38450">
    <property type="entry name" value="STAGE V SPORULATION PROTEIN AC-RELATED"/>
    <property type="match status" value="1"/>
</dbReference>
<evidence type="ECO:0000313" key="3">
    <source>
        <dbReference type="Proteomes" id="UP000824065"/>
    </source>
</evidence>
<evidence type="ECO:0000256" key="1">
    <source>
        <dbReference type="SAM" id="Phobius"/>
    </source>
</evidence>
<organism evidence="2 3">
    <name type="scientific">Candidatus Faecalibacterium gallistercoris</name>
    <dbReference type="NCBI Taxonomy" id="2838579"/>
    <lineage>
        <taxon>Bacteria</taxon>
        <taxon>Bacillati</taxon>
        <taxon>Bacillota</taxon>
        <taxon>Clostridia</taxon>
        <taxon>Eubacteriales</taxon>
        <taxon>Oscillospiraceae</taxon>
        <taxon>Faecalibacterium</taxon>
    </lineage>
</organism>
<dbReference type="PANTHER" id="PTHR38450:SF1">
    <property type="entry name" value="STAGE V SPORULATION PROTEIN AC"/>
    <property type="match status" value="1"/>
</dbReference>
<feature type="transmembrane region" description="Helical" evidence="1">
    <location>
        <begin position="126"/>
        <end position="147"/>
    </location>
</feature>
<keyword evidence="1" id="KW-1133">Transmembrane helix</keyword>
<keyword evidence="1" id="KW-0472">Membrane</keyword>
<proteinExistence type="predicted"/>
<evidence type="ECO:0000313" key="2">
    <source>
        <dbReference type="EMBL" id="HIZ58185.1"/>
    </source>
</evidence>
<gene>
    <name evidence="2" type="ORF">H9725_06355</name>
</gene>
<reference evidence="2" key="1">
    <citation type="journal article" date="2021" name="PeerJ">
        <title>Extensive microbial diversity within the chicken gut microbiome revealed by metagenomics and culture.</title>
        <authorList>
            <person name="Gilroy R."/>
            <person name="Ravi A."/>
            <person name="Getino M."/>
            <person name="Pursley I."/>
            <person name="Horton D.L."/>
            <person name="Alikhan N.F."/>
            <person name="Baker D."/>
            <person name="Gharbi K."/>
            <person name="Hall N."/>
            <person name="Watson M."/>
            <person name="Adriaenssens E.M."/>
            <person name="Foster-Nyarko E."/>
            <person name="Jarju S."/>
            <person name="Secka A."/>
            <person name="Antonio M."/>
            <person name="Oren A."/>
            <person name="Chaudhuri R.R."/>
            <person name="La Ragione R."/>
            <person name="Hildebrand F."/>
            <person name="Pallen M.J."/>
        </authorList>
    </citation>
    <scope>NUCLEOTIDE SEQUENCE</scope>
    <source>
        <strain evidence="2">ChiBcec16-3735</strain>
    </source>
</reference>
<feature type="transmembrane region" description="Helical" evidence="1">
    <location>
        <begin position="89"/>
        <end position="106"/>
    </location>
</feature>
<dbReference type="Pfam" id="PF03862">
    <property type="entry name" value="SpoVAC_SpoVAEB"/>
    <property type="match status" value="1"/>
</dbReference>
<dbReference type="EMBL" id="DXBJ01000046">
    <property type="protein sequence ID" value="HIZ58185.1"/>
    <property type="molecule type" value="Genomic_DNA"/>
</dbReference>
<keyword evidence="1" id="KW-0812">Transmembrane</keyword>
<feature type="transmembrane region" description="Helical" evidence="1">
    <location>
        <begin position="54"/>
        <end position="77"/>
    </location>
</feature>
<accession>A0A9D2JNP6</accession>
<name>A0A9D2JNP6_9FIRM</name>
<reference evidence="2" key="2">
    <citation type="submission" date="2021-04" db="EMBL/GenBank/DDBJ databases">
        <authorList>
            <person name="Gilroy R."/>
        </authorList>
    </citation>
    <scope>NUCLEOTIDE SEQUENCE</scope>
    <source>
        <strain evidence="2">ChiBcec16-3735</strain>
    </source>
</reference>
<dbReference type="AlphaFoldDB" id="A0A9D2JNP6"/>
<comment type="caution">
    <text evidence="2">The sequence shown here is derived from an EMBL/GenBank/DDBJ whole genome shotgun (WGS) entry which is preliminary data.</text>
</comment>
<dbReference type="InterPro" id="IPR005562">
    <property type="entry name" value="SpoVA"/>
</dbReference>
<protein>
    <submittedName>
        <fullName evidence="2">SpoVA/SpoVAEb family sporulation membrane protein</fullName>
    </submittedName>
</protein>